<evidence type="ECO:0000313" key="1">
    <source>
        <dbReference type="EMBL" id="KAF0757073.1"/>
    </source>
</evidence>
<organism evidence="1 2">
    <name type="scientific">Aphis craccivora</name>
    <name type="common">Cowpea aphid</name>
    <dbReference type="NCBI Taxonomy" id="307492"/>
    <lineage>
        <taxon>Eukaryota</taxon>
        <taxon>Metazoa</taxon>
        <taxon>Ecdysozoa</taxon>
        <taxon>Arthropoda</taxon>
        <taxon>Hexapoda</taxon>
        <taxon>Insecta</taxon>
        <taxon>Pterygota</taxon>
        <taxon>Neoptera</taxon>
        <taxon>Paraneoptera</taxon>
        <taxon>Hemiptera</taxon>
        <taxon>Sternorrhyncha</taxon>
        <taxon>Aphidomorpha</taxon>
        <taxon>Aphidoidea</taxon>
        <taxon>Aphididae</taxon>
        <taxon>Aphidini</taxon>
        <taxon>Aphis</taxon>
        <taxon>Aphis</taxon>
    </lineage>
</organism>
<sequence>MGGKEKTVLSLLKSNSDICLRDVVDNSRRRGEASNLQRKDLRKIYGPARNELTRDYERRKNTNLESLYNKPTIKCFLKAKPLEWAGYVWRAEGSII</sequence>
<keyword evidence="2" id="KW-1185">Reference proteome</keyword>
<protein>
    <submittedName>
        <fullName evidence="1">Putative transposon-derived protein F52C9.6</fullName>
    </submittedName>
</protein>
<dbReference type="Proteomes" id="UP000478052">
    <property type="component" value="Unassembled WGS sequence"/>
</dbReference>
<dbReference type="OrthoDB" id="6625894at2759"/>
<comment type="caution">
    <text evidence="1">The sequence shown here is derived from an EMBL/GenBank/DDBJ whole genome shotgun (WGS) entry which is preliminary data.</text>
</comment>
<gene>
    <name evidence="1" type="ORF">FWK35_00030635</name>
</gene>
<dbReference type="EMBL" id="VUJU01003683">
    <property type="protein sequence ID" value="KAF0757073.1"/>
    <property type="molecule type" value="Genomic_DNA"/>
</dbReference>
<evidence type="ECO:0000313" key="2">
    <source>
        <dbReference type="Proteomes" id="UP000478052"/>
    </source>
</evidence>
<dbReference type="AlphaFoldDB" id="A0A6G0YJX6"/>
<accession>A0A6G0YJX6</accession>
<name>A0A6G0YJX6_APHCR</name>
<proteinExistence type="predicted"/>
<reference evidence="1 2" key="1">
    <citation type="submission" date="2019-08" db="EMBL/GenBank/DDBJ databases">
        <title>Whole genome of Aphis craccivora.</title>
        <authorList>
            <person name="Voronova N.V."/>
            <person name="Shulinski R.S."/>
            <person name="Bandarenka Y.V."/>
            <person name="Zhorov D.G."/>
            <person name="Warner D."/>
        </authorList>
    </citation>
    <scope>NUCLEOTIDE SEQUENCE [LARGE SCALE GENOMIC DNA]</scope>
    <source>
        <strain evidence="1">180601</strain>
        <tissue evidence="1">Whole Body</tissue>
    </source>
</reference>